<evidence type="ECO:0000259" key="1">
    <source>
        <dbReference type="Pfam" id="PF12680"/>
    </source>
</evidence>
<accession>A0A1X6Y4W5</accession>
<keyword evidence="3" id="KW-1185">Reference proteome</keyword>
<gene>
    <name evidence="2" type="ORF">ROJ8625_00159</name>
</gene>
<dbReference type="EMBL" id="FWFK01000001">
    <property type="protein sequence ID" value="SLN10082.1"/>
    <property type="molecule type" value="Genomic_DNA"/>
</dbReference>
<name>A0A1X6Y4W5_9RHOB</name>
<organism evidence="2 3">
    <name type="scientific">Roseivivax jejudonensis</name>
    <dbReference type="NCBI Taxonomy" id="1529041"/>
    <lineage>
        <taxon>Bacteria</taxon>
        <taxon>Pseudomonadati</taxon>
        <taxon>Pseudomonadota</taxon>
        <taxon>Alphaproteobacteria</taxon>
        <taxon>Rhodobacterales</taxon>
        <taxon>Roseobacteraceae</taxon>
        <taxon>Roseivivax</taxon>
    </lineage>
</organism>
<dbReference type="AlphaFoldDB" id="A0A1X6Y4W5"/>
<dbReference type="OrthoDB" id="8635217at2"/>
<proteinExistence type="predicted"/>
<feature type="domain" description="SnoaL-like" evidence="1">
    <location>
        <begin position="13"/>
        <end position="117"/>
    </location>
</feature>
<sequence>MTDDIIAEAKRVVAAYLERSMAKDADGARGYMAPGCEIVFTGGRRMDGPEDPPAFNAKRYASVQKRPLRTDAVWNDEAGAVHVWTIGHLYGSWPDGAAFDGNRYVDFFAVQDGLIVRTEVWNDSAEILLARAGLAEAPL</sequence>
<dbReference type="InterPro" id="IPR037401">
    <property type="entry name" value="SnoaL-like"/>
</dbReference>
<dbReference type="Proteomes" id="UP000193570">
    <property type="component" value="Unassembled WGS sequence"/>
</dbReference>
<dbReference type="Pfam" id="PF12680">
    <property type="entry name" value="SnoaL_2"/>
    <property type="match status" value="1"/>
</dbReference>
<dbReference type="Gene3D" id="3.10.450.50">
    <property type="match status" value="1"/>
</dbReference>
<protein>
    <submittedName>
        <fullName evidence="2">SnoaL-like domain protein</fullName>
    </submittedName>
</protein>
<evidence type="ECO:0000313" key="3">
    <source>
        <dbReference type="Proteomes" id="UP000193570"/>
    </source>
</evidence>
<reference evidence="2 3" key="1">
    <citation type="submission" date="2017-03" db="EMBL/GenBank/DDBJ databases">
        <authorList>
            <person name="Afonso C.L."/>
            <person name="Miller P.J."/>
            <person name="Scott M.A."/>
            <person name="Spackman E."/>
            <person name="Goraichik I."/>
            <person name="Dimitrov K.M."/>
            <person name="Suarez D.L."/>
            <person name="Swayne D.E."/>
        </authorList>
    </citation>
    <scope>NUCLEOTIDE SEQUENCE [LARGE SCALE GENOMIC DNA]</scope>
    <source>
        <strain evidence="2 3">CECT 8625</strain>
    </source>
</reference>
<evidence type="ECO:0000313" key="2">
    <source>
        <dbReference type="EMBL" id="SLN10082.1"/>
    </source>
</evidence>
<dbReference type="SUPFAM" id="SSF54427">
    <property type="entry name" value="NTF2-like"/>
    <property type="match status" value="1"/>
</dbReference>
<dbReference type="InterPro" id="IPR032710">
    <property type="entry name" value="NTF2-like_dom_sf"/>
</dbReference>
<dbReference type="RefSeq" id="WP_085789946.1">
    <property type="nucleotide sequence ID" value="NZ_FWFK01000001.1"/>
</dbReference>